<dbReference type="PANTHER" id="PTHR46463">
    <property type="entry name" value="ZINC FINGER, RING/FYVE/PHD-TYPE"/>
    <property type="match status" value="1"/>
</dbReference>
<dbReference type="PROSITE" id="PS50089">
    <property type="entry name" value="ZF_RING_2"/>
    <property type="match status" value="1"/>
</dbReference>
<dbReference type="GO" id="GO:0061630">
    <property type="term" value="F:ubiquitin protein ligase activity"/>
    <property type="evidence" value="ECO:0007669"/>
    <property type="project" value="UniProtKB-EC"/>
</dbReference>
<dbReference type="EMBL" id="CM010725">
    <property type="protein sequence ID" value="RZC82699.1"/>
    <property type="molecule type" value="Genomic_DNA"/>
</dbReference>
<keyword evidence="3" id="KW-0808">Transferase</keyword>
<evidence type="ECO:0000256" key="4">
    <source>
        <dbReference type="ARBA" id="ARBA00022723"/>
    </source>
</evidence>
<keyword evidence="7" id="KW-0862">Zinc</keyword>
<proteinExistence type="predicted"/>
<dbReference type="AlphaFoldDB" id="A0A4Y7LEP9"/>
<sequence>MDETKKTEKYLISPAAFVEGGVQDSCDDACSICLEAFTESDPSTVTTCKHEFHLQCILECLIMNAEITPTIVTNLLLRDAACAGAQRSSQCPMCWQAISLKDATSQELFTATEQERNFQLRPSRNATIFHHPTLHNFDLPHLSVGANDSELEERILQHLAAAAAMGRAHHFARRESQRTSSNQGHSPYMVFSPNSDVGPSGPVSGITSQRRREHERNPLATGVNPSAHLVRNGEEPPQSGSMLPSVRSDQIPGQARSSNLASSRRRTSFSNTSSASRSSSINRDRAGPSDFQSFSESLKSRLNSVSMRYKESISKGTRGWKERLFSRSSSIKDLGSEVTREVNTGLASVSRMMERLETRENSRSTDSSELNNLDREDTDVSNQGVGEGHANTTPISDRNTSVSCAARPGPV</sequence>
<dbReference type="Proteomes" id="UP000316621">
    <property type="component" value="Chromosome 11"/>
</dbReference>
<accession>A0A4Y7LEP9</accession>
<evidence type="ECO:0000259" key="10">
    <source>
        <dbReference type="PROSITE" id="PS50089"/>
    </source>
</evidence>
<evidence type="ECO:0000256" key="6">
    <source>
        <dbReference type="ARBA" id="ARBA00022786"/>
    </source>
</evidence>
<dbReference type="Pfam" id="PF17123">
    <property type="entry name" value="zf-RING_11"/>
    <property type="match status" value="1"/>
</dbReference>
<evidence type="ECO:0000256" key="8">
    <source>
        <dbReference type="PROSITE-ProRule" id="PRU00175"/>
    </source>
</evidence>
<keyword evidence="5 8" id="KW-0863">Zinc-finger</keyword>
<protein>
    <recommendedName>
        <fullName evidence="2">RING-type E3 ubiquitin transferase</fullName>
        <ecNumber evidence="2">2.3.2.27</ecNumber>
    </recommendedName>
</protein>
<dbReference type="Gene3D" id="3.30.40.10">
    <property type="entry name" value="Zinc/RING finger domain, C3HC4 (zinc finger)"/>
    <property type="match status" value="1"/>
</dbReference>
<evidence type="ECO:0000313" key="11">
    <source>
        <dbReference type="EMBL" id="RZC82699.1"/>
    </source>
</evidence>
<evidence type="ECO:0000313" key="12">
    <source>
        <dbReference type="Proteomes" id="UP000316621"/>
    </source>
</evidence>
<gene>
    <name evidence="11" type="ORF">C5167_045486</name>
</gene>
<dbReference type="Gramene" id="RZC82699">
    <property type="protein sequence ID" value="RZC82699"/>
    <property type="gene ID" value="C5167_045486"/>
</dbReference>
<name>A0A4Y7LEP9_PAPSO</name>
<evidence type="ECO:0000256" key="5">
    <source>
        <dbReference type="ARBA" id="ARBA00022771"/>
    </source>
</evidence>
<dbReference type="InterPro" id="IPR001841">
    <property type="entry name" value="Znf_RING"/>
</dbReference>
<comment type="catalytic activity">
    <reaction evidence="1">
        <text>S-ubiquitinyl-[E2 ubiquitin-conjugating enzyme]-L-cysteine + [acceptor protein]-L-lysine = [E2 ubiquitin-conjugating enzyme]-L-cysteine + N(6)-ubiquitinyl-[acceptor protein]-L-lysine.</text>
        <dbReference type="EC" id="2.3.2.27"/>
    </reaction>
</comment>
<feature type="region of interest" description="Disordered" evidence="9">
    <location>
        <begin position="355"/>
        <end position="411"/>
    </location>
</feature>
<dbReference type="GO" id="GO:0008270">
    <property type="term" value="F:zinc ion binding"/>
    <property type="evidence" value="ECO:0007669"/>
    <property type="project" value="UniProtKB-KW"/>
</dbReference>
<feature type="domain" description="RING-type" evidence="10">
    <location>
        <begin position="30"/>
        <end position="94"/>
    </location>
</feature>
<dbReference type="InterPro" id="IPR013083">
    <property type="entry name" value="Znf_RING/FYVE/PHD"/>
</dbReference>
<feature type="region of interest" description="Disordered" evidence="9">
    <location>
        <begin position="168"/>
        <end position="295"/>
    </location>
</feature>
<dbReference type="EC" id="2.3.2.27" evidence="2"/>
<feature type="compositionally biased region" description="Polar residues" evidence="9">
    <location>
        <begin position="380"/>
        <end position="403"/>
    </location>
</feature>
<evidence type="ECO:0000256" key="1">
    <source>
        <dbReference type="ARBA" id="ARBA00000900"/>
    </source>
</evidence>
<evidence type="ECO:0000256" key="3">
    <source>
        <dbReference type="ARBA" id="ARBA00022679"/>
    </source>
</evidence>
<organism evidence="11 12">
    <name type="scientific">Papaver somniferum</name>
    <name type="common">Opium poppy</name>
    <dbReference type="NCBI Taxonomy" id="3469"/>
    <lineage>
        <taxon>Eukaryota</taxon>
        <taxon>Viridiplantae</taxon>
        <taxon>Streptophyta</taxon>
        <taxon>Embryophyta</taxon>
        <taxon>Tracheophyta</taxon>
        <taxon>Spermatophyta</taxon>
        <taxon>Magnoliopsida</taxon>
        <taxon>Ranunculales</taxon>
        <taxon>Papaveraceae</taxon>
        <taxon>Papaveroideae</taxon>
        <taxon>Papaver</taxon>
    </lineage>
</organism>
<keyword evidence="4" id="KW-0479">Metal-binding</keyword>
<evidence type="ECO:0000256" key="7">
    <source>
        <dbReference type="ARBA" id="ARBA00022833"/>
    </source>
</evidence>
<feature type="compositionally biased region" description="Low complexity" evidence="9">
    <location>
        <begin position="256"/>
        <end position="281"/>
    </location>
</feature>
<reference evidence="11 12" key="1">
    <citation type="journal article" date="2018" name="Science">
        <title>The opium poppy genome and morphinan production.</title>
        <authorList>
            <person name="Guo L."/>
            <person name="Winzer T."/>
            <person name="Yang X."/>
            <person name="Li Y."/>
            <person name="Ning Z."/>
            <person name="He Z."/>
            <person name="Teodor R."/>
            <person name="Lu Y."/>
            <person name="Bowser T.A."/>
            <person name="Graham I.A."/>
            <person name="Ye K."/>
        </authorList>
    </citation>
    <scope>NUCLEOTIDE SEQUENCE [LARGE SCALE GENOMIC DNA]</scope>
    <source>
        <strain evidence="12">cv. HN1</strain>
        <tissue evidence="11">Leaves</tissue>
    </source>
</reference>
<dbReference type="SUPFAM" id="SSF57850">
    <property type="entry name" value="RING/U-box"/>
    <property type="match status" value="1"/>
</dbReference>
<evidence type="ECO:0000256" key="9">
    <source>
        <dbReference type="SAM" id="MobiDB-lite"/>
    </source>
</evidence>
<keyword evidence="12" id="KW-1185">Reference proteome</keyword>
<evidence type="ECO:0000256" key="2">
    <source>
        <dbReference type="ARBA" id="ARBA00012483"/>
    </source>
</evidence>
<keyword evidence="6" id="KW-0833">Ubl conjugation pathway</keyword>
<dbReference type="SMART" id="SM00184">
    <property type="entry name" value="RING"/>
    <property type="match status" value="1"/>
</dbReference>
<dbReference type="PANTHER" id="PTHR46463:SF78">
    <property type="entry name" value="RING-TYPE DOMAIN-CONTAINING PROTEIN"/>
    <property type="match status" value="1"/>
</dbReference>
<dbReference type="OMA" id="MEVPDME"/>